<evidence type="ECO:0000256" key="3">
    <source>
        <dbReference type="ARBA" id="ARBA00022448"/>
    </source>
</evidence>
<sequence>MNLSRQPYTFDRVIRILFTIAGCVGTFYLIKMLKGALLPFLVAWLLAYLIYPLVEFYKKKCHVRNHALSIVIALLSIIAFLSLLGWIFIPSIIDETDKMREIISNYIIGSRQLPFLPDNWQLYLKENIDFKKIAGMLNREEWSKLIETSFTQAWTFISGSVTRLVAIVSWFIVLLYLFFILLDYDKIIAGFKALIPERFKSPVLGIVNDIKVSMNRYFRGQALVAFLVGILFSIGFMIMGLPLAIIFGLFIGLLNMVPYLQLISIPPALLLCLLQSAENGQNFWVLAAICMGIYIIVQLIQDTVLVPRIMGHVTGLNPAIILLSLSIWGTLLGVIGMIIALPMTSLLLAYYHKYILHNHENTEKKDTPKPPKNNKKE</sequence>
<dbReference type="Proteomes" id="UP001205603">
    <property type="component" value="Unassembled WGS sequence"/>
</dbReference>
<accession>A0ABT1MFM8</accession>
<evidence type="ECO:0000256" key="4">
    <source>
        <dbReference type="ARBA" id="ARBA00022475"/>
    </source>
</evidence>
<evidence type="ECO:0000256" key="7">
    <source>
        <dbReference type="ARBA" id="ARBA00023136"/>
    </source>
</evidence>
<comment type="caution">
    <text evidence="9">The sequence shown here is derived from an EMBL/GenBank/DDBJ whole genome shotgun (WGS) entry which is preliminary data.</text>
</comment>
<feature type="transmembrane region" description="Helical" evidence="8">
    <location>
        <begin position="283"/>
        <end position="300"/>
    </location>
</feature>
<keyword evidence="7 8" id="KW-0472">Membrane</keyword>
<dbReference type="InterPro" id="IPR002549">
    <property type="entry name" value="AI-2E-like"/>
</dbReference>
<keyword evidence="6 8" id="KW-1133">Transmembrane helix</keyword>
<keyword evidence="5 8" id="KW-0812">Transmembrane</keyword>
<dbReference type="Pfam" id="PF01594">
    <property type="entry name" value="AI-2E_transport"/>
    <property type="match status" value="1"/>
</dbReference>
<dbReference type="RefSeq" id="WP_255025848.1">
    <property type="nucleotide sequence ID" value="NZ_JANDHW010000003.1"/>
</dbReference>
<dbReference type="PANTHER" id="PTHR21716">
    <property type="entry name" value="TRANSMEMBRANE PROTEIN"/>
    <property type="match status" value="1"/>
</dbReference>
<evidence type="ECO:0000256" key="1">
    <source>
        <dbReference type="ARBA" id="ARBA00004651"/>
    </source>
</evidence>
<feature type="transmembrane region" description="Helical" evidence="8">
    <location>
        <begin position="320"/>
        <end position="351"/>
    </location>
</feature>
<feature type="transmembrane region" description="Helical" evidence="8">
    <location>
        <begin position="12"/>
        <end position="30"/>
    </location>
</feature>
<evidence type="ECO:0000256" key="2">
    <source>
        <dbReference type="ARBA" id="ARBA00009773"/>
    </source>
</evidence>
<feature type="transmembrane region" description="Helical" evidence="8">
    <location>
        <begin position="36"/>
        <end position="54"/>
    </location>
</feature>
<organism evidence="9 10">
    <name type="scientific">Coprobacter tertius</name>
    <dbReference type="NCBI Taxonomy" id="2944915"/>
    <lineage>
        <taxon>Bacteria</taxon>
        <taxon>Pseudomonadati</taxon>
        <taxon>Bacteroidota</taxon>
        <taxon>Bacteroidia</taxon>
        <taxon>Bacteroidales</taxon>
        <taxon>Barnesiellaceae</taxon>
        <taxon>Coprobacter</taxon>
    </lineage>
</organism>
<dbReference type="PANTHER" id="PTHR21716:SF53">
    <property type="entry name" value="PERMEASE PERM-RELATED"/>
    <property type="match status" value="1"/>
</dbReference>
<dbReference type="EMBL" id="JANDHW010000003">
    <property type="protein sequence ID" value="MCP9611159.1"/>
    <property type="molecule type" value="Genomic_DNA"/>
</dbReference>
<comment type="similarity">
    <text evidence="2">Belongs to the autoinducer-2 exporter (AI-2E) (TC 2.A.86) family.</text>
</comment>
<evidence type="ECO:0000256" key="6">
    <source>
        <dbReference type="ARBA" id="ARBA00022989"/>
    </source>
</evidence>
<keyword evidence="3" id="KW-0813">Transport</keyword>
<feature type="transmembrane region" description="Helical" evidence="8">
    <location>
        <begin position="223"/>
        <end position="250"/>
    </location>
</feature>
<feature type="transmembrane region" description="Helical" evidence="8">
    <location>
        <begin position="256"/>
        <end position="274"/>
    </location>
</feature>
<evidence type="ECO:0000313" key="9">
    <source>
        <dbReference type="EMBL" id="MCP9611159.1"/>
    </source>
</evidence>
<reference evidence="9 10" key="1">
    <citation type="submission" date="2022-07" db="EMBL/GenBank/DDBJ databases">
        <title>Fecal culturing of patients with breast cancer.</title>
        <authorList>
            <person name="Teng N.M.Y."/>
            <person name="Kiu R."/>
            <person name="Evans R."/>
            <person name="Baker D.J."/>
            <person name="Zenner C."/>
            <person name="Robinson S.D."/>
            <person name="Hall L.J."/>
        </authorList>
    </citation>
    <scope>NUCLEOTIDE SEQUENCE [LARGE SCALE GENOMIC DNA]</scope>
    <source>
        <strain evidence="9 10">LH1063</strain>
    </source>
</reference>
<protein>
    <submittedName>
        <fullName evidence="9">AI-2E family transporter</fullName>
    </submittedName>
</protein>
<keyword evidence="10" id="KW-1185">Reference proteome</keyword>
<name>A0ABT1MFM8_9BACT</name>
<feature type="transmembrane region" description="Helical" evidence="8">
    <location>
        <begin position="66"/>
        <end position="89"/>
    </location>
</feature>
<comment type="subcellular location">
    <subcellularLocation>
        <location evidence="1">Cell membrane</location>
        <topology evidence="1">Multi-pass membrane protein</topology>
    </subcellularLocation>
</comment>
<proteinExistence type="inferred from homology"/>
<feature type="transmembrane region" description="Helical" evidence="8">
    <location>
        <begin position="164"/>
        <end position="182"/>
    </location>
</feature>
<keyword evidence="4" id="KW-1003">Cell membrane</keyword>
<evidence type="ECO:0000256" key="8">
    <source>
        <dbReference type="SAM" id="Phobius"/>
    </source>
</evidence>
<evidence type="ECO:0000256" key="5">
    <source>
        <dbReference type="ARBA" id="ARBA00022692"/>
    </source>
</evidence>
<gene>
    <name evidence="9" type="ORF">NMU02_03520</name>
</gene>
<evidence type="ECO:0000313" key="10">
    <source>
        <dbReference type="Proteomes" id="UP001205603"/>
    </source>
</evidence>